<organism evidence="2 3">
    <name type="scientific">Mycolicibacterium mucogenicum</name>
    <name type="common">Mycobacterium mucogenicum</name>
    <dbReference type="NCBI Taxonomy" id="56689"/>
    <lineage>
        <taxon>Bacteria</taxon>
        <taxon>Bacillati</taxon>
        <taxon>Actinomycetota</taxon>
        <taxon>Actinomycetes</taxon>
        <taxon>Mycobacteriales</taxon>
        <taxon>Mycobacteriaceae</taxon>
        <taxon>Mycolicibacterium</taxon>
    </lineage>
</organism>
<gene>
    <name evidence="2" type="ORF">A5630_03605</name>
</gene>
<feature type="region of interest" description="Disordered" evidence="1">
    <location>
        <begin position="1"/>
        <end position="27"/>
    </location>
</feature>
<evidence type="ECO:0000256" key="1">
    <source>
        <dbReference type="SAM" id="MobiDB-lite"/>
    </source>
</evidence>
<protein>
    <submittedName>
        <fullName evidence="2">Uncharacterized protein</fullName>
    </submittedName>
</protein>
<evidence type="ECO:0000313" key="3">
    <source>
        <dbReference type="Proteomes" id="UP000093898"/>
    </source>
</evidence>
<feature type="compositionally biased region" description="Low complexity" evidence="1">
    <location>
        <begin position="1"/>
        <end position="17"/>
    </location>
</feature>
<accession>A0A1A3GPE5</accession>
<sequence length="98" mass="10261">MSATTAGAAASHDAGTAQPSGSDSRCDSHVSRWFLHHHEGWAKRRQGHTLGALLHHGMHAGAPMPNLGNTSPAAGPVFTPASFVFAASGYPFRRTKDS</sequence>
<dbReference type="EMBL" id="LZLC01000209">
    <property type="protein sequence ID" value="OBJ37897.1"/>
    <property type="molecule type" value="Genomic_DNA"/>
</dbReference>
<dbReference type="STRING" id="56689.GCA_001291445_05986"/>
<proteinExistence type="predicted"/>
<dbReference type="Proteomes" id="UP000093898">
    <property type="component" value="Unassembled WGS sequence"/>
</dbReference>
<reference evidence="3" key="1">
    <citation type="submission" date="2016-06" db="EMBL/GenBank/DDBJ databases">
        <authorList>
            <person name="Sutton G."/>
            <person name="Brinkac L."/>
            <person name="Sanka R."/>
            <person name="Adams M."/>
            <person name="Lau E."/>
            <person name="Garcia-Basteiro A."/>
            <person name="Lopez-Varela E."/>
            <person name="Palencia S."/>
        </authorList>
    </citation>
    <scope>NUCLEOTIDE SEQUENCE [LARGE SCALE GENOMIC DNA]</scope>
    <source>
        <strain evidence="3">1127319.6</strain>
    </source>
</reference>
<name>A0A1A3GPE5_MYCMU</name>
<comment type="caution">
    <text evidence="2">The sequence shown here is derived from an EMBL/GenBank/DDBJ whole genome shotgun (WGS) entry which is preliminary data.</text>
</comment>
<dbReference type="AlphaFoldDB" id="A0A1A3GPE5"/>
<evidence type="ECO:0000313" key="2">
    <source>
        <dbReference type="EMBL" id="OBJ37897.1"/>
    </source>
</evidence>